<proteinExistence type="inferred from homology"/>
<dbReference type="Gene3D" id="3.90.550.10">
    <property type="entry name" value="Spore Coat Polysaccharide Biosynthesis Protein SpsA, Chain A"/>
    <property type="match status" value="1"/>
</dbReference>
<comment type="function">
    <text evidence="6">May play a role in stationary phase survival.</text>
</comment>
<dbReference type="Proteomes" id="UP000243629">
    <property type="component" value="Unassembled WGS sequence"/>
</dbReference>
<dbReference type="EMBL" id="FOUI01000012">
    <property type="protein sequence ID" value="SFM70249.1"/>
    <property type="molecule type" value="Genomic_DNA"/>
</dbReference>
<evidence type="ECO:0000256" key="1">
    <source>
        <dbReference type="ARBA" id="ARBA00006890"/>
    </source>
</evidence>
<dbReference type="AlphaFoldDB" id="A0A1I4T0R5"/>
<dbReference type="CDD" id="cd02541">
    <property type="entry name" value="UGPase_prokaryotic"/>
    <property type="match status" value="1"/>
</dbReference>
<dbReference type="InterPro" id="IPR029044">
    <property type="entry name" value="Nucleotide-diphossugar_trans"/>
</dbReference>
<dbReference type="GO" id="GO:0003983">
    <property type="term" value="F:UTP:glucose-1-phosphate uridylyltransferase activity"/>
    <property type="evidence" value="ECO:0007669"/>
    <property type="project" value="UniProtKB-EC"/>
</dbReference>
<keyword evidence="5 8" id="KW-0548">Nucleotidyltransferase</keyword>
<reference evidence="11" key="1">
    <citation type="submission" date="2016-10" db="EMBL/GenBank/DDBJ databases">
        <authorList>
            <person name="Varghese N."/>
            <person name="Submissions S."/>
        </authorList>
    </citation>
    <scope>NUCLEOTIDE SEQUENCE [LARGE SCALE GENOMIC DNA]</scope>
    <source>
        <strain evidence="11">DSM 24213</strain>
    </source>
</reference>
<evidence type="ECO:0000313" key="11">
    <source>
        <dbReference type="Proteomes" id="UP000243629"/>
    </source>
</evidence>
<evidence type="ECO:0000256" key="4">
    <source>
        <dbReference type="ARBA" id="ARBA00022679"/>
    </source>
</evidence>
<evidence type="ECO:0000256" key="6">
    <source>
        <dbReference type="ARBA" id="ARBA00037294"/>
    </source>
</evidence>
<dbReference type="SUPFAM" id="SSF53448">
    <property type="entry name" value="Nucleotide-diphospho-sugar transferases"/>
    <property type="match status" value="1"/>
</dbReference>
<evidence type="ECO:0000256" key="2">
    <source>
        <dbReference type="ARBA" id="ARBA00012415"/>
    </source>
</evidence>
<feature type="domain" description="Nucleotidyl transferase" evidence="9">
    <location>
        <begin position="7"/>
        <end position="272"/>
    </location>
</feature>
<dbReference type="OrthoDB" id="9803306at2"/>
<dbReference type="RefSeq" id="WP_093476987.1">
    <property type="nucleotide sequence ID" value="NZ_FOUI01000012.1"/>
</dbReference>
<keyword evidence="11" id="KW-1185">Reference proteome</keyword>
<evidence type="ECO:0000259" key="9">
    <source>
        <dbReference type="Pfam" id="PF00483"/>
    </source>
</evidence>
<dbReference type="Pfam" id="PF00483">
    <property type="entry name" value="NTP_transferase"/>
    <property type="match status" value="1"/>
</dbReference>
<dbReference type="PANTHER" id="PTHR43197">
    <property type="entry name" value="UTP--GLUCOSE-1-PHOSPHATE URIDYLYLTRANSFERASE"/>
    <property type="match status" value="1"/>
</dbReference>
<dbReference type="NCBIfam" id="TIGR01099">
    <property type="entry name" value="galU"/>
    <property type="match status" value="1"/>
</dbReference>
<dbReference type="STRING" id="1720063.SAMN05216217_11252"/>
<evidence type="ECO:0000256" key="5">
    <source>
        <dbReference type="ARBA" id="ARBA00022695"/>
    </source>
</evidence>
<dbReference type="InterPro" id="IPR005835">
    <property type="entry name" value="NTP_transferase_dom"/>
</dbReference>
<keyword evidence="4 8" id="KW-0808">Transferase</keyword>
<dbReference type="EC" id="2.7.7.9" evidence="2 8"/>
<accession>A0A1I4T0R5</accession>
<name>A0A1I4T0R5_9GAMM</name>
<dbReference type="InterPro" id="IPR005771">
    <property type="entry name" value="GalU_uridylyltTrfase_bac/arc"/>
</dbReference>
<organism evidence="10 11">
    <name type="scientific">Halopseudomonas yangmingensis</name>
    <dbReference type="NCBI Taxonomy" id="1720063"/>
    <lineage>
        <taxon>Bacteria</taxon>
        <taxon>Pseudomonadati</taxon>
        <taxon>Pseudomonadota</taxon>
        <taxon>Gammaproteobacteria</taxon>
        <taxon>Pseudomonadales</taxon>
        <taxon>Pseudomonadaceae</taxon>
        <taxon>Halopseudomonas</taxon>
    </lineage>
</organism>
<dbReference type="PANTHER" id="PTHR43197:SF1">
    <property type="entry name" value="UTP--GLUCOSE-1-PHOSPHATE URIDYLYLTRANSFERASE"/>
    <property type="match status" value="1"/>
</dbReference>
<evidence type="ECO:0000256" key="8">
    <source>
        <dbReference type="RuleBase" id="RU361259"/>
    </source>
</evidence>
<dbReference type="GO" id="GO:0006011">
    <property type="term" value="P:UDP-alpha-D-glucose metabolic process"/>
    <property type="evidence" value="ECO:0007669"/>
    <property type="project" value="InterPro"/>
</dbReference>
<sequence>MHKVTKAVLPVAGLGTRFLPASKAIPKEMVTVVDRPVIQYVVEEALAAGLNEIVLVTHASKRAIEDHFDTHPELEAELQRRGKNALLEVLRSIAPPQLKISAVRQGRPLGLGHAVACARTVVGNEPFAVLLPDVLVAHAAETDLARMTRRFAETGAAQILVEPVPQAQVQQYGVVDVRGVVLQAGDSAPMHAVVEKPAPEQAPSNLAVVGRYVLPARIFELLDQTAPGAGGEIQLTDAIAALMREQSVEALHIARRSYDCGNQLGYLEATLAYGLAHPTLGEAFAGQVRAHAAGL</sequence>
<protein>
    <recommendedName>
        <fullName evidence="3 8">UTP--glucose-1-phosphate uridylyltransferase</fullName>
        <ecNumber evidence="2 8">2.7.7.9</ecNumber>
    </recommendedName>
    <alternativeName>
        <fullName evidence="8">UDP-glucose pyrophosphorylase</fullName>
    </alternativeName>
</protein>
<comment type="similarity">
    <text evidence="1 8">Belongs to the UDPGP type 2 family.</text>
</comment>
<evidence type="ECO:0000313" key="10">
    <source>
        <dbReference type="EMBL" id="SFM70249.1"/>
    </source>
</evidence>
<evidence type="ECO:0000256" key="3">
    <source>
        <dbReference type="ARBA" id="ARBA00019048"/>
    </source>
</evidence>
<evidence type="ECO:0000256" key="7">
    <source>
        <dbReference type="ARBA" id="ARBA00048128"/>
    </source>
</evidence>
<comment type="catalytic activity">
    <reaction evidence="7 8">
        <text>alpha-D-glucose 1-phosphate + UTP + H(+) = UDP-alpha-D-glucose + diphosphate</text>
        <dbReference type="Rhea" id="RHEA:19889"/>
        <dbReference type="ChEBI" id="CHEBI:15378"/>
        <dbReference type="ChEBI" id="CHEBI:33019"/>
        <dbReference type="ChEBI" id="CHEBI:46398"/>
        <dbReference type="ChEBI" id="CHEBI:58601"/>
        <dbReference type="ChEBI" id="CHEBI:58885"/>
        <dbReference type="EC" id="2.7.7.9"/>
    </reaction>
</comment>
<gene>
    <name evidence="10" type="ORF">SAMN05216217_11252</name>
</gene>